<dbReference type="InterPro" id="IPR001714">
    <property type="entry name" value="Pept_M24_MAP"/>
</dbReference>
<dbReference type="EMBL" id="ACWF01000161">
    <property type="protein sequence ID" value="EHL73027.1"/>
    <property type="molecule type" value="Genomic_DNA"/>
</dbReference>
<dbReference type="InterPro" id="IPR001131">
    <property type="entry name" value="Peptidase_M24B_aminopep-P_CS"/>
</dbReference>
<dbReference type="HOGENOM" id="CLU_017266_4_2_9"/>
<dbReference type="InterPro" id="IPR000587">
    <property type="entry name" value="Creatinase_N"/>
</dbReference>
<comment type="similarity">
    <text evidence="2">Belongs to the peptidase M24B family.</text>
</comment>
<evidence type="ECO:0000256" key="2">
    <source>
        <dbReference type="ARBA" id="ARBA00008766"/>
    </source>
</evidence>
<dbReference type="PANTHER" id="PTHR46112:SF10">
    <property type="entry name" value="DIPEPTIDASE YKVY-RELATED"/>
    <property type="match status" value="1"/>
</dbReference>
<evidence type="ECO:0008006" key="10">
    <source>
        <dbReference type="Google" id="ProtNLM"/>
    </source>
</evidence>
<dbReference type="Proteomes" id="UP000011747">
    <property type="component" value="Unassembled WGS sequence"/>
</dbReference>
<evidence type="ECO:0000256" key="3">
    <source>
        <dbReference type="ARBA" id="ARBA00022723"/>
    </source>
</evidence>
<dbReference type="PANTHER" id="PTHR46112">
    <property type="entry name" value="AMINOPEPTIDASE"/>
    <property type="match status" value="1"/>
</dbReference>
<feature type="domain" description="Creatinase N-terminal" evidence="7">
    <location>
        <begin position="4"/>
        <end position="138"/>
    </location>
</feature>
<dbReference type="PATRIC" id="fig|665952.3.peg.3463"/>
<dbReference type="AlphaFoldDB" id="G9QQG4"/>
<dbReference type="GO" id="GO:0008235">
    <property type="term" value="F:metalloexopeptidase activity"/>
    <property type="evidence" value="ECO:0007669"/>
    <property type="project" value="UniProtKB-ARBA"/>
</dbReference>
<dbReference type="SUPFAM" id="SSF53092">
    <property type="entry name" value="Creatinase/prolidase N-terminal domain"/>
    <property type="match status" value="1"/>
</dbReference>
<dbReference type="InterPro" id="IPR036005">
    <property type="entry name" value="Creatinase/aminopeptidase-like"/>
</dbReference>
<dbReference type="GO" id="GO:0004177">
    <property type="term" value="F:aminopeptidase activity"/>
    <property type="evidence" value="ECO:0007669"/>
    <property type="project" value="UniProtKB-ARBA"/>
</dbReference>
<evidence type="ECO:0000259" key="7">
    <source>
        <dbReference type="Pfam" id="PF01321"/>
    </source>
</evidence>
<dbReference type="SUPFAM" id="SSF55920">
    <property type="entry name" value="Creatinase/aminopeptidase"/>
    <property type="match status" value="1"/>
</dbReference>
<accession>G9QQG4</accession>
<dbReference type="FunFam" id="3.90.230.10:FF:000014">
    <property type="entry name" value="Aminopeptidase P family protein"/>
    <property type="match status" value="1"/>
</dbReference>
<evidence type="ECO:0000256" key="5">
    <source>
        <dbReference type="ARBA" id="ARBA00023211"/>
    </source>
</evidence>
<proteinExistence type="inferred from homology"/>
<dbReference type="Pfam" id="PF00557">
    <property type="entry name" value="Peptidase_M24"/>
    <property type="match status" value="1"/>
</dbReference>
<evidence type="ECO:0000259" key="6">
    <source>
        <dbReference type="Pfam" id="PF00557"/>
    </source>
</evidence>
<evidence type="ECO:0000256" key="1">
    <source>
        <dbReference type="ARBA" id="ARBA00001936"/>
    </source>
</evidence>
<dbReference type="GO" id="GO:0046872">
    <property type="term" value="F:metal ion binding"/>
    <property type="evidence" value="ECO:0007669"/>
    <property type="project" value="UniProtKB-KW"/>
</dbReference>
<dbReference type="PROSITE" id="PS00491">
    <property type="entry name" value="PROLINE_PEPTIDASE"/>
    <property type="match status" value="1"/>
</dbReference>
<keyword evidence="4" id="KW-0378">Hydrolase</keyword>
<dbReference type="Gene3D" id="3.90.230.10">
    <property type="entry name" value="Creatinase/methionine aminopeptidase superfamily"/>
    <property type="match status" value="1"/>
</dbReference>
<feature type="domain" description="Peptidase M24" evidence="6">
    <location>
        <begin position="146"/>
        <end position="348"/>
    </location>
</feature>
<comment type="caution">
    <text evidence="8">The sequence shown here is derived from an EMBL/GenBank/DDBJ whole genome shotgun (WGS) entry which is preliminary data.</text>
</comment>
<gene>
    <name evidence="8" type="ORF">HMPREF1015_00531</name>
</gene>
<keyword evidence="9" id="KW-1185">Reference proteome</keyword>
<organism evidence="8 9">
    <name type="scientific">Bacillus smithii 7_3_47FAA</name>
    <dbReference type="NCBI Taxonomy" id="665952"/>
    <lineage>
        <taxon>Bacteria</taxon>
        <taxon>Bacillati</taxon>
        <taxon>Bacillota</taxon>
        <taxon>Bacilli</taxon>
        <taxon>Bacillales</taxon>
        <taxon>Bacillaceae</taxon>
        <taxon>Bacillus</taxon>
    </lineage>
</organism>
<evidence type="ECO:0000313" key="9">
    <source>
        <dbReference type="Proteomes" id="UP000011747"/>
    </source>
</evidence>
<evidence type="ECO:0000256" key="4">
    <source>
        <dbReference type="ARBA" id="ARBA00022801"/>
    </source>
</evidence>
<dbReference type="Gene3D" id="3.40.350.10">
    <property type="entry name" value="Creatinase/prolidase N-terminal domain"/>
    <property type="match status" value="1"/>
</dbReference>
<protein>
    <recommendedName>
        <fullName evidence="10">Xaa-Pro dipeptidase</fullName>
    </recommendedName>
</protein>
<name>G9QQG4_9BACI</name>
<dbReference type="InterPro" id="IPR000994">
    <property type="entry name" value="Pept_M24"/>
</dbReference>
<dbReference type="InterPro" id="IPR050659">
    <property type="entry name" value="Peptidase_M24B"/>
</dbReference>
<dbReference type="GeneID" id="87582522"/>
<dbReference type="RefSeq" id="WP_003355635.1">
    <property type="nucleotide sequence ID" value="NZ_JH414764.1"/>
</dbReference>
<reference evidence="8 9" key="1">
    <citation type="submission" date="2011-09" db="EMBL/GenBank/DDBJ databases">
        <title>The Genome Sequence of Bacillus smithii 7_3_47FAA.</title>
        <authorList>
            <consortium name="The Broad Institute Genome Sequencing Platform"/>
            <person name="Earl A."/>
            <person name="Ward D."/>
            <person name="Feldgarden M."/>
            <person name="Gevers D."/>
            <person name="Daigneault M."/>
            <person name="Strauss J."/>
            <person name="Allen-Vercoe E."/>
            <person name="Young S.K."/>
            <person name="Zeng Q."/>
            <person name="Gargeya S."/>
            <person name="Fitzgerald M."/>
            <person name="Haas B."/>
            <person name="Abouelleil A."/>
            <person name="Alvarado L."/>
            <person name="Arachchi H.M."/>
            <person name="Berlin A."/>
            <person name="Brown A."/>
            <person name="Chapman S.B."/>
            <person name="Chen Z."/>
            <person name="Dunbar C."/>
            <person name="Freedman E."/>
            <person name="Gearin G."/>
            <person name="Goldberg J."/>
            <person name="Griggs A."/>
            <person name="Gujja S."/>
            <person name="Heiman D."/>
            <person name="Howarth C."/>
            <person name="Larson L."/>
            <person name="Lui A."/>
            <person name="MacDonald P.J.P."/>
            <person name="Montmayeur A."/>
            <person name="Murphy C."/>
            <person name="Neiman D."/>
            <person name="Pearson M."/>
            <person name="Priest M."/>
            <person name="Roberts A."/>
            <person name="Saif S."/>
            <person name="Shea T."/>
            <person name="Shenoy N."/>
            <person name="Sisk P."/>
            <person name="Stolte C."/>
            <person name="Sykes S."/>
            <person name="Wortman J."/>
            <person name="Nusbaum C."/>
            <person name="Birren B."/>
        </authorList>
    </citation>
    <scope>NUCLEOTIDE SEQUENCE [LARGE SCALE GENOMIC DNA]</scope>
    <source>
        <strain evidence="8 9">7_3_47FAA</strain>
    </source>
</reference>
<sequence>MNSRLRNLIDWMKETEIDFSFITLPDNVFYFTNYRSDPHERVLAVGVFQREEPFLICPQMEAKEAKKAGWEHEIIGYSDIVNPWEEIEKAVKSRLNSVRKIALEKEHLNISRYEQLASRFSDASFTGLDDTLNQLRMIKDVEEIQLMRKAAEYADYAVQVGVSELKEGKTELEIIAAIEYELKKKGISEMSFATMVLTGKNASSPHGTPGASKVKKGDLVLFDLGVVYKGYCSDITRTVAYGDITDEQETIYQTVLTAQQTAVRAVKPGVPLKELDLTARNIISQAGYGEYFSHRLGHGLGISVHEYPYVTETNDLALKKGMVFTIEPGIYVQEKAGVRIEDDVVVTDKGVEVLTKYPKELQIIK</sequence>
<keyword evidence="5" id="KW-0464">Manganese</keyword>
<dbReference type="PRINTS" id="PR00599">
    <property type="entry name" value="MAPEPTIDASE"/>
</dbReference>
<dbReference type="Pfam" id="PF01321">
    <property type="entry name" value="Creatinase_N"/>
    <property type="match status" value="1"/>
</dbReference>
<evidence type="ECO:0000313" key="8">
    <source>
        <dbReference type="EMBL" id="EHL73027.1"/>
    </source>
</evidence>
<comment type="cofactor">
    <cofactor evidence="1">
        <name>Mn(2+)</name>
        <dbReference type="ChEBI" id="CHEBI:29035"/>
    </cofactor>
</comment>
<dbReference type="InterPro" id="IPR029149">
    <property type="entry name" value="Creatin/AminoP/Spt16_N"/>
</dbReference>
<dbReference type="CDD" id="cd01092">
    <property type="entry name" value="APP-like"/>
    <property type="match status" value="1"/>
</dbReference>
<keyword evidence="3" id="KW-0479">Metal-binding</keyword>
<dbReference type="MEROPS" id="M24.006"/>